<name>I7ZFC5_9GAMM</name>
<dbReference type="InterPro" id="IPR017850">
    <property type="entry name" value="Alkaline_phosphatase_core_sf"/>
</dbReference>
<dbReference type="CDD" id="cd16035">
    <property type="entry name" value="sulfatase_like"/>
    <property type="match status" value="1"/>
</dbReference>
<dbReference type="AlphaFoldDB" id="I7ZFC5"/>
<dbReference type="STRING" id="1172194.WQQ_07310"/>
<dbReference type="InterPro" id="IPR006311">
    <property type="entry name" value="TAT_signal"/>
</dbReference>
<dbReference type="Proteomes" id="UP000003704">
    <property type="component" value="Unassembled WGS sequence"/>
</dbReference>
<dbReference type="Gene3D" id="3.40.720.10">
    <property type="entry name" value="Alkaline Phosphatase, subunit A"/>
    <property type="match status" value="1"/>
</dbReference>
<comment type="caution">
    <text evidence="2">The sequence shown here is derived from an EMBL/GenBank/DDBJ whole genome shotgun (WGS) entry which is preliminary data.</text>
</comment>
<dbReference type="SUPFAM" id="SSF53649">
    <property type="entry name" value="Alkaline phosphatase-like"/>
    <property type="match status" value="1"/>
</dbReference>
<dbReference type="GO" id="GO:0004065">
    <property type="term" value="F:arylsulfatase activity"/>
    <property type="evidence" value="ECO:0007669"/>
    <property type="project" value="TreeGrafter"/>
</dbReference>
<dbReference type="PATRIC" id="fig|1172194.4.peg.698"/>
<gene>
    <name evidence="2" type="ORF">WQQ_07310</name>
</gene>
<dbReference type="OrthoDB" id="9803751at2"/>
<dbReference type="EMBL" id="AKGD01000001">
    <property type="protein sequence ID" value="EIT70594.1"/>
    <property type="molecule type" value="Genomic_DNA"/>
</dbReference>
<reference evidence="2 3" key="1">
    <citation type="journal article" date="2012" name="J. Bacteriol.">
        <title>Genome Sequence of n-Alkane-Degrading Hydrocarboniphaga effusa Strain AP103T (ATCC BAA-332T).</title>
        <authorList>
            <person name="Chang H.K."/>
            <person name="Zylstra G.J."/>
            <person name="Chae J.C."/>
        </authorList>
    </citation>
    <scope>NUCLEOTIDE SEQUENCE [LARGE SCALE GENOMIC DNA]</scope>
    <source>
        <strain evidence="2 3">AP103</strain>
    </source>
</reference>
<dbReference type="PANTHER" id="PTHR46615:SF1">
    <property type="entry name" value="ARYLSULFATASE K"/>
    <property type="match status" value="1"/>
</dbReference>
<dbReference type="RefSeq" id="WP_007183687.1">
    <property type="nucleotide sequence ID" value="NZ_AKGD01000001.1"/>
</dbReference>
<protein>
    <recommendedName>
        <fullName evidence="1">Sulfatase N-terminal domain-containing protein</fullName>
    </recommendedName>
</protein>
<dbReference type="InterPro" id="IPR051849">
    <property type="entry name" value="GAG-degrading_sulfatase"/>
</dbReference>
<keyword evidence="3" id="KW-1185">Reference proteome</keyword>
<evidence type="ECO:0000259" key="1">
    <source>
        <dbReference type="Pfam" id="PF00884"/>
    </source>
</evidence>
<evidence type="ECO:0000313" key="3">
    <source>
        <dbReference type="Proteomes" id="UP000003704"/>
    </source>
</evidence>
<dbReference type="GO" id="GO:0015024">
    <property type="term" value="F:glucuronate-2-sulfatase activity"/>
    <property type="evidence" value="ECO:0007669"/>
    <property type="project" value="TreeGrafter"/>
</dbReference>
<organism evidence="2 3">
    <name type="scientific">Hydrocarboniphaga effusa AP103</name>
    <dbReference type="NCBI Taxonomy" id="1172194"/>
    <lineage>
        <taxon>Bacteria</taxon>
        <taxon>Pseudomonadati</taxon>
        <taxon>Pseudomonadota</taxon>
        <taxon>Gammaproteobacteria</taxon>
        <taxon>Nevskiales</taxon>
        <taxon>Nevskiaceae</taxon>
        <taxon>Hydrocarboniphaga</taxon>
    </lineage>
</organism>
<feature type="domain" description="Sulfatase N-terminal" evidence="1">
    <location>
        <begin position="47"/>
        <end position="402"/>
    </location>
</feature>
<proteinExistence type="predicted"/>
<evidence type="ECO:0000313" key="2">
    <source>
        <dbReference type="EMBL" id="EIT70594.1"/>
    </source>
</evidence>
<sequence>MSLSRRKLLGGIGAATAAGVVGVGLGMHGRKQPKLDLPVAAGSKPYNILLVTSDQEQGWSLLPQGLIDTHCPGRARLQHESLSFSRALTPTPVCSTARAVLYTGQHSQNNGVWDNIPLPYAPTLKRDAPTLGTLMGAAGYRTAYFGKWHLSRLYGHKHAAWTAEQVRDEIQSFGFDEVGTTHELDGVLGGHRDDTDTTDRAVAFLQAQAGHEKPWFAAVNIVNPHDIMYFTSGPEMTATRKIHYPDDLARPPQTALYQQDLGYPLPANFGPVDLSTRVPAATEYALCDEIAMGQLPYDNEQVCREFVNYYYNCIRESDQHIVRLLDALDASGQAGNTIVVFTADHGEMLGVHGLRGKGALPYREAMQVPLLVRHPQFAAAASTTALASHIDMAPTLLGLAGVPAETVKREVPELVGRDLSGVILRRDTQASRGEQDDGLLMHWTSFIYQDHVAALAFDEERKKSGATSLLALRKPQFRGLLSKRGQMRGVYDGRYKFVRYFAPTQHHTPRSWQELIARNDLELYDTQEDPGETRNLAREPEAVRELVMTMNAKLNRLIEREVGSDDGHHLPGPGFLWRA</sequence>
<dbReference type="InterPro" id="IPR000917">
    <property type="entry name" value="Sulfatase_N"/>
</dbReference>
<dbReference type="PANTHER" id="PTHR46615">
    <property type="entry name" value="ARYLSULFATASE K"/>
    <property type="match status" value="1"/>
</dbReference>
<accession>I7ZFC5</accession>
<dbReference type="Pfam" id="PF00884">
    <property type="entry name" value="Sulfatase"/>
    <property type="match status" value="1"/>
</dbReference>
<dbReference type="PROSITE" id="PS51318">
    <property type="entry name" value="TAT"/>
    <property type="match status" value="1"/>
</dbReference>